<keyword evidence="2" id="KW-1185">Reference proteome</keyword>
<dbReference type="Proteomes" id="UP001143910">
    <property type="component" value="Unassembled WGS sequence"/>
</dbReference>
<evidence type="ECO:0000313" key="1">
    <source>
        <dbReference type="EMBL" id="KAJ2973281.1"/>
    </source>
</evidence>
<sequence length="194" mass="21302">MRTSSFLPFIPVLVASQVVIPDDAVEGFAIHLSDDSGQKIYVPESEFDKYGISMAVNDTYANGANGANGANSTSLNTRGDQLFCDASNHFWIEDLHTNLIEFADYMSCGREVSVNPSAPWKYEAASFYIGTTVIYICNYSRNTFLVGAYDLFANVYRVFNDCGQNNIAGWILQGSTQLSIGYTNSNTGFCGPRN</sequence>
<name>A0ACC1N3R8_9HYPO</name>
<protein>
    <submittedName>
        <fullName evidence="1">Uncharacterized protein</fullName>
    </submittedName>
</protein>
<organism evidence="1 2">
    <name type="scientific">Zarea fungicola</name>
    <dbReference type="NCBI Taxonomy" id="93591"/>
    <lineage>
        <taxon>Eukaryota</taxon>
        <taxon>Fungi</taxon>
        <taxon>Dikarya</taxon>
        <taxon>Ascomycota</taxon>
        <taxon>Pezizomycotina</taxon>
        <taxon>Sordariomycetes</taxon>
        <taxon>Hypocreomycetidae</taxon>
        <taxon>Hypocreales</taxon>
        <taxon>Cordycipitaceae</taxon>
        <taxon>Zarea</taxon>
    </lineage>
</organism>
<gene>
    <name evidence="1" type="ORF">NQ176_g6697</name>
</gene>
<proteinExistence type="predicted"/>
<comment type="caution">
    <text evidence="1">The sequence shown here is derived from an EMBL/GenBank/DDBJ whole genome shotgun (WGS) entry which is preliminary data.</text>
</comment>
<accession>A0ACC1N3R8</accession>
<evidence type="ECO:0000313" key="2">
    <source>
        <dbReference type="Proteomes" id="UP001143910"/>
    </source>
</evidence>
<dbReference type="EMBL" id="JANJQO010000999">
    <property type="protein sequence ID" value="KAJ2973281.1"/>
    <property type="molecule type" value="Genomic_DNA"/>
</dbReference>
<reference evidence="1" key="1">
    <citation type="submission" date="2022-08" db="EMBL/GenBank/DDBJ databases">
        <title>Genome Sequence of Lecanicillium fungicola.</title>
        <authorList>
            <person name="Buettner E."/>
        </authorList>
    </citation>
    <scope>NUCLEOTIDE SEQUENCE</scope>
    <source>
        <strain evidence="1">Babe33</strain>
    </source>
</reference>